<evidence type="ECO:0000256" key="8">
    <source>
        <dbReference type="SAM" id="Phobius"/>
    </source>
</evidence>
<keyword evidence="6" id="KW-0675">Receptor</keyword>
<dbReference type="Proteomes" id="UP000069940">
    <property type="component" value="Unassembled WGS sequence"/>
</dbReference>
<evidence type="ECO:0000256" key="1">
    <source>
        <dbReference type="ARBA" id="ARBA00004651"/>
    </source>
</evidence>
<evidence type="ECO:0000313" key="9">
    <source>
        <dbReference type="EnsemblMetazoa" id="AALFPA23_023887.P35600"/>
    </source>
</evidence>
<accession>A0ABM2A2Q6</accession>
<keyword evidence="2" id="KW-1003">Cell membrane</keyword>
<evidence type="ECO:0000256" key="3">
    <source>
        <dbReference type="ARBA" id="ARBA00022692"/>
    </source>
</evidence>
<dbReference type="SUPFAM" id="SSF53850">
    <property type="entry name" value="Periplasmic binding protein-like II"/>
    <property type="match status" value="1"/>
</dbReference>
<protein>
    <recommendedName>
        <fullName evidence="11">Ionotropic glutamate receptor L-glutamate and glycine-binding domain-containing protein</fullName>
    </recommendedName>
</protein>
<evidence type="ECO:0000256" key="2">
    <source>
        <dbReference type="ARBA" id="ARBA00022475"/>
    </source>
</evidence>
<comment type="subcellular location">
    <subcellularLocation>
        <location evidence="1">Cell membrane</location>
        <topology evidence="1">Multi-pass membrane protein</topology>
    </subcellularLocation>
</comment>
<dbReference type="PANTHER" id="PTHR42643">
    <property type="entry name" value="IONOTROPIC RECEPTOR 20A-RELATED"/>
    <property type="match status" value="1"/>
</dbReference>
<name>A0ABM2A2Q6_AEDAL</name>
<dbReference type="Gene3D" id="3.40.190.10">
    <property type="entry name" value="Periplasmic binding protein-like II"/>
    <property type="match status" value="1"/>
</dbReference>
<evidence type="ECO:0000256" key="5">
    <source>
        <dbReference type="ARBA" id="ARBA00023136"/>
    </source>
</evidence>
<evidence type="ECO:0000256" key="6">
    <source>
        <dbReference type="ARBA" id="ARBA00023170"/>
    </source>
</evidence>
<dbReference type="PANTHER" id="PTHR42643:SF38">
    <property type="entry name" value="IONOTROPIC RECEPTOR 100A"/>
    <property type="match status" value="1"/>
</dbReference>
<dbReference type="GeneID" id="109408968"/>
<keyword evidence="3 8" id="KW-0812">Transmembrane</keyword>
<keyword evidence="4 8" id="KW-1133">Transmembrane helix</keyword>
<evidence type="ECO:0000313" key="10">
    <source>
        <dbReference type="Proteomes" id="UP000069940"/>
    </source>
</evidence>
<keyword evidence="5 8" id="KW-0472">Membrane</keyword>
<evidence type="ECO:0000256" key="7">
    <source>
        <dbReference type="ARBA" id="ARBA00023180"/>
    </source>
</evidence>
<evidence type="ECO:0000256" key="4">
    <source>
        <dbReference type="ARBA" id="ARBA00022989"/>
    </source>
</evidence>
<dbReference type="InterPro" id="IPR052192">
    <property type="entry name" value="Insect_Ionotropic_Sensory_Rcpt"/>
</dbReference>
<sequence>MSTHMPQPPFDWDPLGHNINPRAPQGITLSRSPTSCLFTLKMLSLSGITIDFLLVAVLTPSPLAQKSAEMDVGWLNNRTIQSLIGTIFDQIHHVDIVIGGGQDSVIRLGDQIDGLVHRPGSPLFGKSVRIYGGEVSRSDDYHEGCSGDRSILSAVVRNPVASGDLDALGVIDREFGEESSFIEWDGSYESFAKIWDQNYHNGYLVFANRDTFDSMMKCLLDPRGTYLVTLEGQEEFRLDEIFRVMDSLWWHEGLYRLFFLQGEQIYTFDPFAINGTKYGRVVTLRGPQDIPRIPTSDFNGYPLRIDIFRSTYSEPVLNASGAIIVFEGADVEVSRAFYKVLNFSADYLSPDKDNFGVQLPNGSFNGVIGRLSRRESDIAFVGFFIKDYFSRDIEFTNGIYTDELCCVVRKASRIPEYLLPITIFPADLWILLFMMGIVCSIAWIILRAGIQTKGTSRIRWIQKRRFAYLFNLSNTIRDAPLYRKMVQICIDTYLLLVSAPYQRFTRSGIERLMLFGIMMVSLIFVSMFQSSLSSVYLNPVYYKDIDSLQRLDEVGIRIPVKYKGYMDDVFPANYSPTMDSLRNKMVLETGKESMLAKVARLGTISTVTRKTTFSLDNAVYITTKQLFMIPECPRSYNLGYVVPRHSVLLEKINIVLSWMLNGGLINHWIDVMNFNVSIKDWDKIRNSDAANFKILTLIDMQFPFYLLVIGLILSTMVFIGELVYFKYFK</sequence>
<evidence type="ECO:0008006" key="11">
    <source>
        <dbReference type="Google" id="ProtNLM"/>
    </source>
</evidence>
<reference evidence="10" key="1">
    <citation type="journal article" date="2015" name="Proc. Natl. Acad. Sci. U.S.A.">
        <title>Genome sequence of the Asian Tiger mosquito, Aedes albopictus, reveals insights into its biology, genetics, and evolution.</title>
        <authorList>
            <person name="Chen X.G."/>
            <person name="Jiang X."/>
            <person name="Gu J."/>
            <person name="Xu M."/>
            <person name="Wu Y."/>
            <person name="Deng Y."/>
            <person name="Zhang C."/>
            <person name="Bonizzoni M."/>
            <person name="Dermauw W."/>
            <person name="Vontas J."/>
            <person name="Armbruster P."/>
            <person name="Huang X."/>
            <person name="Yang Y."/>
            <person name="Zhang H."/>
            <person name="He W."/>
            <person name="Peng H."/>
            <person name="Liu Y."/>
            <person name="Wu K."/>
            <person name="Chen J."/>
            <person name="Lirakis M."/>
            <person name="Topalis P."/>
            <person name="Van Leeuwen T."/>
            <person name="Hall A.B."/>
            <person name="Jiang X."/>
            <person name="Thorpe C."/>
            <person name="Mueller R.L."/>
            <person name="Sun C."/>
            <person name="Waterhouse R.M."/>
            <person name="Yan G."/>
            <person name="Tu Z.J."/>
            <person name="Fang X."/>
            <person name="James A.A."/>
        </authorList>
    </citation>
    <scope>NUCLEOTIDE SEQUENCE [LARGE SCALE GENOMIC DNA]</scope>
    <source>
        <strain evidence="10">Foshan</strain>
    </source>
</reference>
<dbReference type="RefSeq" id="XP_019537912.3">
    <property type="nucleotide sequence ID" value="XM_019682367.3"/>
</dbReference>
<dbReference type="EnsemblMetazoa" id="AALFPA23_023887.R35600">
    <property type="protein sequence ID" value="AALFPA23_023887.P35600"/>
    <property type="gene ID" value="AALFPA23_023887"/>
</dbReference>
<reference evidence="9" key="2">
    <citation type="submission" date="2025-05" db="UniProtKB">
        <authorList>
            <consortium name="EnsemblMetazoa"/>
        </authorList>
    </citation>
    <scope>IDENTIFICATION</scope>
    <source>
        <strain evidence="9">Foshan</strain>
    </source>
</reference>
<keyword evidence="10" id="KW-1185">Reference proteome</keyword>
<feature type="transmembrane region" description="Helical" evidence="8">
    <location>
        <begin position="428"/>
        <end position="450"/>
    </location>
</feature>
<keyword evidence="7" id="KW-0325">Glycoprotein</keyword>
<proteinExistence type="predicted"/>
<feature type="transmembrane region" description="Helical" evidence="8">
    <location>
        <begin position="702"/>
        <end position="725"/>
    </location>
</feature>
<organism evidence="9 10">
    <name type="scientific">Aedes albopictus</name>
    <name type="common">Asian tiger mosquito</name>
    <name type="synonym">Stegomyia albopicta</name>
    <dbReference type="NCBI Taxonomy" id="7160"/>
    <lineage>
        <taxon>Eukaryota</taxon>
        <taxon>Metazoa</taxon>
        <taxon>Ecdysozoa</taxon>
        <taxon>Arthropoda</taxon>
        <taxon>Hexapoda</taxon>
        <taxon>Insecta</taxon>
        <taxon>Pterygota</taxon>
        <taxon>Neoptera</taxon>
        <taxon>Endopterygota</taxon>
        <taxon>Diptera</taxon>
        <taxon>Nematocera</taxon>
        <taxon>Culicoidea</taxon>
        <taxon>Culicidae</taxon>
        <taxon>Culicinae</taxon>
        <taxon>Aedini</taxon>
        <taxon>Aedes</taxon>
        <taxon>Stegomyia</taxon>
    </lineage>
</organism>
<feature type="transmembrane region" description="Helical" evidence="8">
    <location>
        <begin position="512"/>
        <end position="532"/>
    </location>
</feature>